<evidence type="ECO:0000256" key="2">
    <source>
        <dbReference type="RuleBase" id="RU361268"/>
    </source>
</evidence>
<dbReference type="GO" id="GO:0005956">
    <property type="term" value="C:protein kinase CK2 complex"/>
    <property type="evidence" value="ECO:0007669"/>
    <property type="project" value="UniProtKB-UniRule"/>
</dbReference>
<dbReference type="EMBL" id="KI546046">
    <property type="protein sequence ID" value="EST47256.1"/>
    <property type="molecule type" value="Genomic_DNA"/>
</dbReference>
<sequence>MAYNQHSSQEISSSGTSDLQIQNIQSEYLIEVPYEYVADPFNHTDLQKLFTDFPEVLSSLKNAVLHKNQQLISTMEPLILYGLIHKRYIQTEEGLKQFYKLVQSNVYGKCPTDGCNCQVVPVGLDNTPGISPFAVYCVKCNDTYHFHGQNPVDGAFFGVDIAQLLFIRFVELEKQFASQEGIKDMYCGNYLFGFQLDYVKLQLAKEQKELLHKQKKEMRLKTQEQ</sequence>
<keyword evidence="3" id="KW-0418">Kinase</keyword>
<dbReference type="InterPro" id="IPR000704">
    <property type="entry name" value="Casein_kinase_II_reg-sub"/>
</dbReference>
<dbReference type="GO" id="GO:0016301">
    <property type="term" value="F:kinase activity"/>
    <property type="evidence" value="ECO:0007669"/>
    <property type="project" value="UniProtKB-KW"/>
</dbReference>
<dbReference type="PANTHER" id="PTHR11740">
    <property type="entry name" value="CASEIN KINASE II SUBUNIT BETA"/>
    <property type="match status" value="1"/>
</dbReference>
<dbReference type="GO" id="GO:0005737">
    <property type="term" value="C:cytoplasm"/>
    <property type="evidence" value="ECO:0007669"/>
    <property type="project" value="TreeGrafter"/>
</dbReference>
<dbReference type="InterPro" id="IPR035991">
    <property type="entry name" value="Casein_kinase_II_beta-like"/>
</dbReference>
<evidence type="ECO:0000313" key="4">
    <source>
        <dbReference type="EMBL" id="KAH0575745.1"/>
    </source>
</evidence>
<keyword evidence="5" id="KW-1185">Reference proteome</keyword>
<evidence type="ECO:0000313" key="3">
    <source>
        <dbReference type="EMBL" id="EST47256.1"/>
    </source>
</evidence>
<dbReference type="VEuPathDB" id="GiardiaDB:SS50377_23385"/>
<dbReference type="SUPFAM" id="SSF57798">
    <property type="entry name" value="Casein kinase II beta subunit"/>
    <property type="match status" value="1"/>
</dbReference>
<accession>V6LU81</accession>
<dbReference type="Gene3D" id="1.10.1820.10">
    <property type="entry name" value="protein kinase ck2 holoenzyme, chain C, domain 1"/>
    <property type="match status" value="1"/>
</dbReference>
<evidence type="ECO:0000313" key="5">
    <source>
        <dbReference type="Proteomes" id="UP000018208"/>
    </source>
</evidence>
<dbReference type="Pfam" id="PF01214">
    <property type="entry name" value="CK_II_beta"/>
    <property type="match status" value="1"/>
</dbReference>
<dbReference type="PANTHER" id="PTHR11740:SF0">
    <property type="entry name" value="CASEIN KINASE II SUBUNIT BETA"/>
    <property type="match status" value="1"/>
</dbReference>
<evidence type="ECO:0000256" key="1">
    <source>
        <dbReference type="ARBA" id="ARBA00006941"/>
    </source>
</evidence>
<dbReference type="SMART" id="SM01085">
    <property type="entry name" value="CK_II_beta"/>
    <property type="match status" value="1"/>
</dbReference>
<reference evidence="3 4" key="1">
    <citation type="journal article" date="2014" name="PLoS Genet.">
        <title>The Genome of Spironucleus salmonicida Highlights a Fish Pathogen Adapted to Fluctuating Environments.</title>
        <authorList>
            <person name="Xu F."/>
            <person name="Jerlstrom-Hultqvist J."/>
            <person name="Einarsson E."/>
            <person name="Astvaldsson A."/>
            <person name="Svard S.G."/>
            <person name="Andersson J.O."/>
        </authorList>
    </citation>
    <scope>NUCLEOTIDE SEQUENCE</scope>
    <source>
        <strain evidence="4">ATCC 50377</strain>
    </source>
</reference>
<organism evidence="3">
    <name type="scientific">Spironucleus salmonicida</name>
    <dbReference type="NCBI Taxonomy" id="348837"/>
    <lineage>
        <taxon>Eukaryota</taxon>
        <taxon>Metamonada</taxon>
        <taxon>Diplomonadida</taxon>
        <taxon>Hexamitidae</taxon>
        <taxon>Hexamitinae</taxon>
        <taxon>Spironucleus</taxon>
    </lineage>
</organism>
<dbReference type="PRINTS" id="PR00472">
    <property type="entry name" value="CASNKINASEII"/>
</dbReference>
<gene>
    <name evidence="3" type="ORF">SS50377_12766</name>
    <name evidence="4" type="ORF">SS50377_23385</name>
</gene>
<comment type="similarity">
    <text evidence="1 2">Belongs to the casein kinase 2 subunit beta family.</text>
</comment>
<proteinExistence type="inferred from homology"/>
<keyword evidence="3" id="KW-0808">Transferase</keyword>
<protein>
    <recommendedName>
        <fullName evidence="2">Casein kinase II subunit beta</fullName>
        <shortName evidence="2">CK II beta</shortName>
    </recommendedName>
</protein>
<dbReference type="AlphaFoldDB" id="V6LU81"/>
<name>V6LU81_9EUKA</name>
<dbReference type="OrthoDB" id="3971593at2759"/>
<dbReference type="Proteomes" id="UP000018208">
    <property type="component" value="Unassembled WGS sequence"/>
</dbReference>
<dbReference type="GO" id="GO:0019887">
    <property type="term" value="F:protein kinase regulator activity"/>
    <property type="evidence" value="ECO:0007669"/>
    <property type="project" value="InterPro"/>
</dbReference>
<dbReference type="Gene3D" id="2.20.25.20">
    <property type="match status" value="1"/>
</dbReference>
<dbReference type="InterPro" id="IPR016149">
    <property type="entry name" value="Casein_kin_II_reg-sub_N"/>
</dbReference>
<comment type="subunit">
    <text evidence="2">Tetramer of two alpha and two beta subunits.</text>
</comment>
<dbReference type="EMBL" id="AUWU02000003">
    <property type="protein sequence ID" value="KAH0575745.1"/>
    <property type="molecule type" value="Genomic_DNA"/>
</dbReference>
<reference evidence="4" key="2">
    <citation type="submission" date="2020-12" db="EMBL/GenBank/DDBJ databases">
        <title>New Spironucleus salmonicida genome in near-complete chromosomes.</title>
        <authorList>
            <person name="Xu F."/>
            <person name="Kurt Z."/>
            <person name="Jimenez-Gonzalez A."/>
            <person name="Astvaldsson A."/>
            <person name="Andersson J.O."/>
            <person name="Svard S.G."/>
        </authorList>
    </citation>
    <scope>NUCLEOTIDE SEQUENCE</scope>
    <source>
        <strain evidence="4">ATCC 50377</strain>
    </source>
</reference>